<dbReference type="EMBL" id="CP007139">
    <property type="protein sequence ID" value="AIE83429.1"/>
    <property type="molecule type" value="Genomic_DNA"/>
</dbReference>
<name>A0A068NPB4_FIMGI</name>
<dbReference type="RefSeq" id="WP_025227892.1">
    <property type="nucleotide sequence ID" value="NZ_CP007139.1"/>
</dbReference>
<gene>
    <name evidence="1" type="ORF">OP10G_0061</name>
</gene>
<sequence>MEPVYFESPLQFRSWLEQNHEVEDELLVGFYKTGTGIPSMTWPESVDEALSFGWIDAIRRRVDDERYTIRFVRRRPKSSWSAVNLRRMKVLIEEGRVRPAGLKIYEERIESKTYSYEGRPHDFPDELRERFQAHPKAWEFFQSQPPTYRRHAIWWVTSPKREETKEKRFKELIESSEKGERHPYFINPYIQKK</sequence>
<keyword evidence="2" id="KW-1185">Reference proteome</keyword>
<accession>A0A068NPB4</accession>
<dbReference type="KEGG" id="fgi:OP10G_0061"/>
<dbReference type="STRING" id="661478.OP10G_0061"/>
<organism evidence="1 2">
    <name type="scientific">Fimbriimonas ginsengisoli Gsoil 348</name>
    <dbReference type="NCBI Taxonomy" id="661478"/>
    <lineage>
        <taxon>Bacteria</taxon>
        <taxon>Bacillati</taxon>
        <taxon>Armatimonadota</taxon>
        <taxon>Fimbriimonadia</taxon>
        <taxon>Fimbriimonadales</taxon>
        <taxon>Fimbriimonadaceae</taxon>
        <taxon>Fimbriimonas</taxon>
    </lineage>
</organism>
<dbReference type="eggNOG" id="COG4430">
    <property type="taxonomic scope" value="Bacteria"/>
</dbReference>
<dbReference type="HOGENOM" id="CLU_076645_2_0_0"/>
<reference evidence="1 2" key="1">
    <citation type="journal article" date="2014" name="PLoS ONE">
        <title>The first complete genome sequence of the class fimbriimonadia in the phylum armatimonadetes.</title>
        <authorList>
            <person name="Hu Z.Y."/>
            <person name="Wang Y.Z."/>
            <person name="Im W.T."/>
            <person name="Wang S.Y."/>
            <person name="Zhao G.P."/>
            <person name="Zheng H.J."/>
            <person name="Quan Z.X."/>
        </authorList>
    </citation>
    <scope>NUCLEOTIDE SEQUENCE [LARGE SCALE GENOMIC DNA]</scope>
    <source>
        <strain evidence="1">Gsoil 348</strain>
    </source>
</reference>
<evidence type="ECO:0000313" key="1">
    <source>
        <dbReference type="EMBL" id="AIE83429.1"/>
    </source>
</evidence>
<evidence type="ECO:0008006" key="3">
    <source>
        <dbReference type="Google" id="ProtNLM"/>
    </source>
</evidence>
<proteinExistence type="predicted"/>
<evidence type="ECO:0000313" key="2">
    <source>
        <dbReference type="Proteomes" id="UP000027982"/>
    </source>
</evidence>
<dbReference type="Pfam" id="PF13376">
    <property type="entry name" value="OmdA"/>
    <property type="match status" value="1"/>
</dbReference>
<protein>
    <recommendedName>
        <fullName evidence="3">Bacteriocin-protection protein</fullName>
    </recommendedName>
</protein>
<dbReference type="AlphaFoldDB" id="A0A068NPB4"/>
<dbReference type="OrthoDB" id="9789076at2"/>
<dbReference type="Proteomes" id="UP000027982">
    <property type="component" value="Chromosome"/>
</dbReference>